<dbReference type="RefSeq" id="WP_311664784.1">
    <property type="nucleotide sequence ID" value="NZ_JAVRHT010000034.1"/>
</dbReference>
<reference evidence="3 4" key="1">
    <citation type="submission" date="2023-09" db="EMBL/GenBank/DDBJ databases">
        <authorList>
            <person name="Rey-Velasco X."/>
        </authorList>
    </citation>
    <scope>NUCLEOTIDE SEQUENCE [LARGE SCALE GENOMIC DNA]</scope>
    <source>
        <strain evidence="3 4">F394</strain>
    </source>
</reference>
<dbReference type="Pfam" id="PF13581">
    <property type="entry name" value="HATPase_c_2"/>
    <property type="match status" value="1"/>
</dbReference>
<dbReference type="Gene3D" id="3.30.565.10">
    <property type="entry name" value="Histidine kinase-like ATPase, C-terminal domain"/>
    <property type="match status" value="1"/>
</dbReference>
<keyword evidence="3" id="KW-0067">ATP-binding</keyword>
<accession>A0ABU3BTQ4</accession>
<evidence type="ECO:0000256" key="1">
    <source>
        <dbReference type="ARBA" id="ARBA00022527"/>
    </source>
</evidence>
<dbReference type="CDD" id="cd16936">
    <property type="entry name" value="HATPase_RsbW-like"/>
    <property type="match status" value="1"/>
</dbReference>
<keyword evidence="1" id="KW-0723">Serine/threonine-protein kinase</keyword>
<keyword evidence="3" id="KW-0547">Nucleotide-binding</keyword>
<keyword evidence="4" id="KW-1185">Reference proteome</keyword>
<dbReference type="Proteomes" id="UP001267426">
    <property type="component" value="Unassembled WGS sequence"/>
</dbReference>
<proteinExistence type="predicted"/>
<dbReference type="PANTHER" id="PTHR35526">
    <property type="entry name" value="ANTI-SIGMA-F FACTOR RSBW-RELATED"/>
    <property type="match status" value="1"/>
</dbReference>
<dbReference type="GO" id="GO:0005524">
    <property type="term" value="F:ATP binding"/>
    <property type="evidence" value="ECO:0007669"/>
    <property type="project" value="UniProtKB-KW"/>
</dbReference>
<evidence type="ECO:0000313" key="3">
    <source>
        <dbReference type="EMBL" id="MDT0632673.1"/>
    </source>
</evidence>
<dbReference type="SUPFAM" id="SSF55874">
    <property type="entry name" value="ATPase domain of HSP90 chaperone/DNA topoisomerase II/histidine kinase"/>
    <property type="match status" value="1"/>
</dbReference>
<evidence type="ECO:0000259" key="2">
    <source>
        <dbReference type="Pfam" id="PF13581"/>
    </source>
</evidence>
<dbReference type="InterPro" id="IPR003594">
    <property type="entry name" value="HATPase_dom"/>
</dbReference>
<evidence type="ECO:0000313" key="4">
    <source>
        <dbReference type="Proteomes" id="UP001267426"/>
    </source>
</evidence>
<gene>
    <name evidence="3" type="ORF">RM540_13005</name>
</gene>
<organism evidence="3 4">
    <name type="scientific">Rubrivirga litoralis</name>
    <dbReference type="NCBI Taxonomy" id="3075598"/>
    <lineage>
        <taxon>Bacteria</taxon>
        <taxon>Pseudomonadati</taxon>
        <taxon>Rhodothermota</taxon>
        <taxon>Rhodothermia</taxon>
        <taxon>Rhodothermales</taxon>
        <taxon>Rubricoccaceae</taxon>
        <taxon>Rubrivirga</taxon>
    </lineage>
</organism>
<keyword evidence="1" id="KW-0418">Kinase</keyword>
<keyword evidence="1" id="KW-0808">Transferase</keyword>
<dbReference type="EMBL" id="JAVRHT010000034">
    <property type="protein sequence ID" value="MDT0632673.1"/>
    <property type="molecule type" value="Genomic_DNA"/>
</dbReference>
<dbReference type="InterPro" id="IPR050267">
    <property type="entry name" value="Anti-sigma-factor_SerPK"/>
</dbReference>
<name>A0ABU3BTQ4_9BACT</name>
<comment type="caution">
    <text evidence="3">The sequence shown here is derived from an EMBL/GenBank/DDBJ whole genome shotgun (WGS) entry which is preliminary data.</text>
</comment>
<protein>
    <submittedName>
        <fullName evidence="3">ATP-binding protein</fullName>
    </submittedName>
</protein>
<dbReference type="PANTHER" id="PTHR35526:SF3">
    <property type="entry name" value="ANTI-SIGMA-F FACTOR RSBW"/>
    <property type="match status" value="1"/>
</dbReference>
<sequence>MPEIRLPDRAEAVARAAEFVEAEAARAGWPVADVTRAVLAVSEAVGNAVEHGPVGGRIHVRFASAPEALTLEVTDGGDGPNPSLLDAAALPADKLAEGGRGLYIMKTVADEVRVAEGAVVLRFVRSGRA</sequence>
<feature type="domain" description="Histidine kinase/HSP90-like ATPase" evidence="2">
    <location>
        <begin position="7"/>
        <end position="121"/>
    </location>
</feature>
<dbReference type="InterPro" id="IPR036890">
    <property type="entry name" value="HATPase_C_sf"/>
</dbReference>